<evidence type="ECO:0000256" key="7">
    <source>
        <dbReference type="ARBA" id="ARBA00022801"/>
    </source>
</evidence>
<dbReference type="InterPro" id="IPR005074">
    <property type="entry name" value="Peptidase_C39"/>
</dbReference>
<proteinExistence type="predicted"/>
<evidence type="ECO:0000259" key="14">
    <source>
        <dbReference type="PROSITE" id="PS50929"/>
    </source>
</evidence>
<dbReference type="RefSeq" id="WP_002685105.1">
    <property type="nucleotide sequence ID" value="NZ_CM001795.1"/>
</dbReference>
<evidence type="ECO:0000256" key="9">
    <source>
        <dbReference type="ARBA" id="ARBA00022967"/>
    </source>
</evidence>
<dbReference type="InterPro" id="IPR017871">
    <property type="entry name" value="ABC_transporter-like_CS"/>
</dbReference>
<accession>A0A0E2EF35</accession>
<dbReference type="EMBL" id="AGDV01000020">
    <property type="protein sequence ID" value="EMB31464.1"/>
    <property type="molecule type" value="Genomic_DNA"/>
</dbReference>
<dbReference type="FunFam" id="3.40.50.300:FF:000218">
    <property type="entry name" value="Multidrug ABC transporter ATP-binding protein"/>
    <property type="match status" value="1"/>
</dbReference>
<dbReference type="Pfam" id="PF00664">
    <property type="entry name" value="ABC_membrane"/>
    <property type="match status" value="1"/>
</dbReference>
<evidence type="ECO:0000256" key="12">
    <source>
        <dbReference type="SAM" id="Phobius"/>
    </source>
</evidence>
<keyword evidence="11 12" id="KW-0472">Membrane</keyword>
<gene>
    <name evidence="16" type="ORF">HMPREF9726_01844</name>
</gene>
<dbReference type="GO" id="GO:0008234">
    <property type="term" value="F:cysteine-type peptidase activity"/>
    <property type="evidence" value="ECO:0007669"/>
    <property type="project" value="InterPro"/>
</dbReference>
<reference evidence="16" key="1">
    <citation type="submission" date="2012-01" db="EMBL/GenBank/DDBJ databases">
        <title>The Genome Sequence of Treponema denticola H-22.</title>
        <authorList>
            <consortium name="The Broad Institute Genome Sequencing Platform"/>
            <person name="Earl A."/>
            <person name="Ward D."/>
            <person name="Feldgarden M."/>
            <person name="Gevers D."/>
            <person name="Blanton J.M."/>
            <person name="Fenno C.J."/>
            <person name="Baranova O.V."/>
            <person name="Mathney J."/>
            <person name="Dewhirst F.E."/>
            <person name="Izard J."/>
            <person name="Young S.K."/>
            <person name="Zeng Q."/>
            <person name="Gargeya S."/>
            <person name="Fitzgerald M."/>
            <person name="Haas B."/>
            <person name="Abouelleil A."/>
            <person name="Alvarado L."/>
            <person name="Arachchi H.M."/>
            <person name="Berlin A."/>
            <person name="Chapman S.B."/>
            <person name="Gearin G."/>
            <person name="Goldberg J."/>
            <person name="Griggs A."/>
            <person name="Gujja S."/>
            <person name="Hansen M."/>
            <person name="Heiman D."/>
            <person name="Howarth C."/>
            <person name="Larimer J."/>
            <person name="Lui A."/>
            <person name="MacDonald P.J.P."/>
            <person name="McCowen C."/>
            <person name="Montmayeur A."/>
            <person name="Murphy C."/>
            <person name="Neiman D."/>
            <person name="Pearson M."/>
            <person name="Priest M."/>
            <person name="Roberts A."/>
            <person name="Saif S."/>
            <person name="Shea T."/>
            <person name="Sisk P."/>
            <person name="Stolte C."/>
            <person name="Sykes S."/>
            <person name="Wortman J."/>
            <person name="Nusbaum C."/>
            <person name="Birren B."/>
        </authorList>
    </citation>
    <scope>NUCLEOTIDE SEQUENCE [LARGE SCALE GENOMIC DNA]</scope>
    <source>
        <strain evidence="16">H-22</strain>
    </source>
</reference>
<dbReference type="PROSITE" id="PS50929">
    <property type="entry name" value="ABC_TM1F"/>
    <property type="match status" value="1"/>
</dbReference>
<dbReference type="SMART" id="SM00382">
    <property type="entry name" value="AAA"/>
    <property type="match status" value="1"/>
</dbReference>
<dbReference type="GO" id="GO:0016887">
    <property type="term" value="F:ATP hydrolysis activity"/>
    <property type="evidence" value="ECO:0007669"/>
    <property type="project" value="InterPro"/>
</dbReference>
<dbReference type="InterPro" id="IPR039421">
    <property type="entry name" value="Type_1_exporter"/>
</dbReference>
<dbReference type="HOGENOM" id="CLU_000604_84_3_12"/>
<dbReference type="Gene3D" id="3.40.50.300">
    <property type="entry name" value="P-loop containing nucleotide triphosphate hydrolases"/>
    <property type="match status" value="1"/>
</dbReference>
<keyword evidence="9" id="KW-1278">Translocase</keyword>
<dbReference type="GO" id="GO:0005524">
    <property type="term" value="F:ATP binding"/>
    <property type="evidence" value="ECO:0007669"/>
    <property type="project" value="UniProtKB-KW"/>
</dbReference>
<evidence type="ECO:0000256" key="3">
    <source>
        <dbReference type="ARBA" id="ARBA00022475"/>
    </source>
</evidence>
<dbReference type="GO" id="GO:0005886">
    <property type="term" value="C:plasma membrane"/>
    <property type="evidence" value="ECO:0007669"/>
    <property type="project" value="UniProtKB-SubCell"/>
</dbReference>
<dbReference type="InterPro" id="IPR005897">
    <property type="entry name" value="Pept_C39_ABC_bacteriocin"/>
</dbReference>
<comment type="subcellular location">
    <subcellularLocation>
        <location evidence="1">Cell membrane</location>
        <topology evidence="1">Multi-pass membrane protein</topology>
    </subcellularLocation>
</comment>
<dbReference type="InterPro" id="IPR003593">
    <property type="entry name" value="AAA+_ATPase"/>
</dbReference>
<evidence type="ECO:0000256" key="8">
    <source>
        <dbReference type="ARBA" id="ARBA00022840"/>
    </source>
</evidence>
<evidence type="ECO:0000256" key="11">
    <source>
        <dbReference type="ARBA" id="ARBA00023136"/>
    </source>
</evidence>
<dbReference type="InterPro" id="IPR003439">
    <property type="entry name" value="ABC_transporter-like_ATP-bd"/>
</dbReference>
<dbReference type="SUPFAM" id="SSF90123">
    <property type="entry name" value="ABC transporter transmembrane region"/>
    <property type="match status" value="1"/>
</dbReference>
<evidence type="ECO:0000256" key="6">
    <source>
        <dbReference type="ARBA" id="ARBA00022741"/>
    </source>
</evidence>
<dbReference type="InterPro" id="IPR011527">
    <property type="entry name" value="ABC1_TM_dom"/>
</dbReference>
<dbReference type="PATRIC" id="fig|999432.5.peg.1913"/>
<organism evidence="16">
    <name type="scientific">Treponema denticola H-22</name>
    <dbReference type="NCBI Taxonomy" id="999432"/>
    <lineage>
        <taxon>Bacteria</taxon>
        <taxon>Pseudomonadati</taxon>
        <taxon>Spirochaetota</taxon>
        <taxon>Spirochaetia</taxon>
        <taxon>Spirochaetales</taxon>
        <taxon>Treponemataceae</taxon>
        <taxon>Treponema</taxon>
    </lineage>
</organism>
<comment type="caution">
    <text evidence="16">The sequence shown here is derived from an EMBL/GenBank/DDBJ whole genome shotgun (WGS) entry which is preliminary data.</text>
</comment>
<dbReference type="CDD" id="cd18570">
    <property type="entry name" value="ABC_6TM_PCAT1_LagD_like"/>
    <property type="match status" value="1"/>
</dbReference>
<evidence type="ECO:0000256" key="10">
    <source>
        <dbReference type="ARBA" id="ARBA00022989"/>
    </source>
</evidence>
<protein>
    <submittedName>
        <fullName evidence="16">ABC-type bacteriocin transporter</fullName>
    </submittedName>
</protein>
<evidence type="ECO:0000256" key="1">
    <source>
        <dbReference type="ARBA" id="ARBA00004651"/>
    </source>
</evidence>
<feature type="transmembrane region" description="Helical" evidence="12">
    <location>
        <begin position="276"/>
        <end position="298"/>
    </location>
</feature>
<keyword evidence="3" id="KW-1003">Cell membrane</keyword>
<evidence type="ECO:0000256" key="4">
    <source>
        <dbReference type="ARBA" id="ARBA00022670"/>
    </source>
</evidence>
<keyword evidence="7" id="KW-0378">Hydrolase</keyword>
<feature type="domain" description="Peptidase C39" evidence="15">
    <location>
        <begin position="13"/>
        <end position="136"/>
    </location>
</feature>
<name>A0A0E2EF35_TREDN</name>
<dbReference type="InterPro" id="IPR027417">
    <property type="entry name" value="P-loop_NTPase"/>
</dbReference>
<dbReference type="AlphaFoldDB" id="A0A0E2EF35"/>
<feature type="domain" description="ABC transmembrane type-1" evidence="14">
    <location>
        <begin position="169"/>
        <end position="448"/>
    </location>
</feature>
<evidence type="ECO:0000259" key="13">
    <source>
        <dbReference type="PROSITE" id="PS50893"/>
    </source>
</evidence>
<dbReference type="GO" id="GO:0015421">
    <property type="term" value="F:ABC-type oligopeptide transporter activity"/>
    <property type="evidence" value="ECO:0007669"/>
    <property type="project" value="TreeGrafter"/>
</dbReference>
<feature type="transmembrane region" description="Helical" evidence="12">
    <location>
        <begin position="412"/>
        <end position="433"/>
    </location>
</feature>
<dbReference type="Gene3D" id="3.90.70.10">
    <property type="entry name" value="Cysteine proteinases"/>
    <property type="match status" value="1"/>
</dbReference>
<dbReference type="CDD" id="cd02418">
    <property type="entry name" value="Peptidase_C39B"/>
    <property type="match status" value="1"/>
</dbReference>
<dbReference type="PANTHER" id="PTHR43394">
    <property type="entry name" value="ATP-DEPENDENT PERMEASE MDL1, MITOCHONDRIAL"/>
    <property type="match status" value="1"/>
</dbReference>
<feature type="domain" description="ABC transporter" evidence="13">
    <location>
        <begin position="482"/>
        <end position="716"/>
    </location>
</feature>
<evidence type="ECO:0000259" key="15">
    <source>
        <dbReference type="PROSITE" id="PS50990"/>
    </source>
</evidence>
<dbReference type="GO" id="GO:0006508">
    <property type="term" value="P:proteolysis"/>
    <property type="evidence" value="ECO:0007669"/>
    <property type="project" value="UniProtKB-KW"/>
</dbReference>
<dbReference type="PROSITE" id="PS50893">
    <property type="entry name" value="ABC_TRANSPORTER_2"/>
    <property type="match status" value="1"/>
</dbReference>
<evidence type="ECO:0000256" key="2">
    <source>
        <dbReference type="ARBA" id="ARBA00022448"/>
    </source>
</evidence>
<keyword evidence="2" id="KW-0813">Transport</keyword>
<dbReference type="GO" id="GO:0043214">
    <property type="term" value="F:ABC-type bacteriocin transporter activity"/>
    <property type="evidence" value="ECO:0007669"/>
    <property type="project" value="InterPro"/>
</dbReference>
<keyword evidence="8" id="KW-0067">ATP-binding</keyword>
<keyword evidence="10 12" id="KW-1133">Transmembrane helix</keyword>
<dbReference type="PROSITE" id="PS50990">
    <property type="entry name" value="PEPTIDASE_C39"/>
    <property type="match status" value="1"/>
</dbReference>
<evidence type="ECO:0000256" key="5">
    <source>
        <dbReference type="ARBA" id="ARBA00022692"/>
    </source>
</evidence>
<keyword evidence="6" id="KW-0547">Nucleotide-binding</keyword>
<dbReference type="InterPro" id="IPR036640">
    <property type="entry name" value="ABC1_TM_sf"/>
</dbReference>
<evidence type="ECO:0000313" key="16">
    <source>
        <dbReference type="EMBL" id="EMB31464.1"/>
    </source>
</evidence>
<dbReference type="PANTHER" id="PTHR43394:SF1">
    <property type="entry name" value="ATP-BINDING CASSETTE SUB-FAMILY B MEMBER 10, MITOCHONDRIAL"/>
    <property type="match status" value="1"/>
</dbReference>
<feature type="transmembrane region" description="Helical" evidence="12">
    <location>
        <begin position="169"/>
        <end position="189"/>
    </location>
</feature>
<feature type="transmembrane region" description="Helical" evidence="12">
    <location>
        <begin position="201"/>
        <end position="222"/>
    </location>
</feature>
<dbReference type="Gene3D" id="1.20.1560.10">
    <property type="entry name" value="ABC transporter type 1, transmembrane domain"/>
    <property type="match status" value="1"/>
</dbReference>
<sequence>MFNKKSNLTVVLQQDTQDCGPACLATLCKYYGKRIPISYIRKIAGTDRGGTSGYGIVRGAEELGFSCQGALSPEKEFSEDIVFPIITHLKRNDSEHYVVIFKIKKDNVIIGDPASGLLKIPISEFKKEWSGVFFVLTPQEKFKLNKDSGSILTRFFYLLKPHKKIVGEVLTASILLSFLGIIVAFYFRFLVDEVLYSGTKITLNLVSLGYLVVIIFQTLLNISRNQLMLHMSSKMEAALSFEYFDHVLHLPMDFFTTRKTGEVLSRIHDVNTIRQVLSSTGMNIILDSLMLVVGGAFLCASGGILMLIAVIPVIISAIVICFFVQPYRRMIKEKAVIDAEKYSGMVESINGIGTVKALSSEDLAFERTEVKMVDSVNKGIEIGTLANIENAVQMTLSQLGTLGVYWVGSFKILTGTMSLGQLIAFSILSGYFLGPLGRLLTLQPTLQEAFVAANRLSEILDMPIEKTTYSGKTKIENIEGSIDIKDLCFAYGLHGNTLENINLNIKPGMKIAFVGASGSGKTTLVKLLMKFYNFQSGEILIDGLNIKDLETESYRKLIGYVPQEVLLFSGSIRENILWGNGFLPENALYYAAKVSRSDAFINKLPDRYETIIGERGATLSGGERQRIALARILLREPKILILDEATASLDAITEKAIMNTIEEIIENKTTIIVAHRLSTIINCDKIFVFDGGKIKEEGTHKELILKNGIYTDLWNAQNTGV</sequence>
<keyword evidence="4" id="KW-0645">Protease</keyword>
<dbReference type="NCBIfam" id="TIGR01193">
    <property type="entry name" value="bacteriocin_ABC"/>
    <property type="match status" value="1"/>
</dbReference>
<dbReference type="PROSITE" id="PS00211">
    <property type="entry name" value="ABC_TRANSPORTER_1"/>
    <property type="match status" value="1"/>
</dbReference>
<keyword evidence="5 12" id="KW-0812">Transmembrane</keyword>
<dbReference type="SUPFAM" id="SSF52540">
    <property type="entry name" value="P-loop containing nucleoside triphosphate hydrolases"/>
    <property type="match status" value="1"/>
</dbReference>
<dbReference type="Pfam" id="PF00005">
    <property type="entry name" value="ABC_tran"/>
    <property type="match status" value="1"/>
</dbReference>
<dbReference type="Pfam" id="PF03412">
    <property type="entry name" value="Peptidase_C39"/>
    <property type="match status" value="1"/>
</dbReference>
<feature type="transmembrane region" description="Helical" evidence="12">
    <location>
        <begin position="304"/>
        <end position="324"/>
    </location>
</feature>
<dbReference type="Proteomes" id="UP000011705">
    <property type="component" value="Chromosome"/>
</dbReference>